<dbReference type="Proteomes" id="UP000184096">
    <property type="component" value="Chromosome I"/>
</dbReference>
<dbReference type="EMBL" id="LT670849">
    <property type="protein sequence ID" value="SHN68991.1"/>
    <property type="molecule type" value="Genomic_DNA"/>
</dbReference>
<evidence type="ECO:0000256" key="2">
    <source>
        <dbReference type="SAM" id="SignalP"/>
    </source>
</evidence>
<feature type="signal peptide" evidence="2">
    <location>
        <begin position="1"/>
        <end position="23"/>
    </location>
</feature>
<feature type="chain" id="PRO_5012975069" evidence="2">
    <location>
        <begin position="24"/>
        <end position="79"/>
    </location>
</feature>
<reference evidence="4" key="1">
    <citation type="submission" date="2016-11" db="EMBL/GenBank/DDBJ databases">
        <authorList>
            <person name="Varghese N."/>
            <person name="Submissions S."/>
        </authorList>
    </citation>
    <scope>NUCLEOTIDE SEQUENCE [LARGE SCALE GENOMIC DNA]</scope>
    <source>
        <strain evidence="4">GAS401</strain>
    </source>
</reference>
<keyword evidence="4" id="KW-1185">Reference proteome</keyword>
<accession>A0A1M7TEA1</accession>
<sequence>MTKTKTISAAVILSVAVAAPAFAATHHVKNFRSAYDQMTDQSFAVPSSQAERNIQNFGFSGRDPSRVGGWDPSLNPSGS</sequence>
<name>A0A1M7TEA1_9BRAD</name>
<dbReference type="RefSeq" id="WP_072817313.1">
    <property type="nucleotide sequence ID" value="NZ_LT670849.1"/>
</dbReference>
<evidence type="ECO:0000313" key="3">
    <source>
        <dbReference type="EMBL" id="SHN68991.1"/>
    </source>
</evidence>
<keyword evidence="2" id="KW-0732">Signal</keyword>
<feature type="region of interest" description="Disordered" evidence="1">
    <location>
        <begin position="55"/>
        <end position="79"/>
    </location>
</feature>
<organism evidence="3 4">
    <name type="scientific">Bradyrhizobium erythrophlei</name>
    <dbReference type="NCBI Taxonomy" id="1437360"/>
    <lineage>
        <taxon>Bacteria</taxon>
        <taxon>Pseudomonadati</taxon>
        <taxon>Pseudomonadota</taxon>
        <taxon>Alphaproteobacteria</taxon>
        <taxon>Hyphomicrobiales</taxon>
        <taxon>Nitrobacteraceae</taxon>
        <taxon>Bradyrhizobium</taxon>
    </lineage>
</organism>
<dbReference type="AlphaFoldDB" id="A0A1M7TEA1"/>
<gene>
    <name evidence="3" type="ORF">SAMN05444170_1475</name>
</gene>
<proteinExistence type="predicted"/>
<evidence type="ECO:0000256" key="1">
    <source>
        <dbReference type="SAM" id="MobiDB-lite"/>
    </source>
</evidence>
<evidence type="ECO:0000313" key="4">
    <source>
        <dbReference type="Proteomes" id="UP000184096"/>
    </source>
</evidence>
<protein>
    <submittedName>
        <fullName evidence="3">Uncharacterized protein</fullName>
    </submittedName>
</protein>